<evidence type="ECO:0000256" key="3">
    <source>
        <dbReference type="ARBA" id="ARBA00023274"/>
    </source>
</evidence>
<dbReference type="InterPro" id="IPR000456">
    <property type="entry name" value="Ribosomal_bL17"/>
</dbReference>
<evidence type="ECO:0000256" key="7">
    <source>
        <dbReference type="SAM" id="MobiDB-lite"/>
    </source>
</evidence>
<comment type="similarity">
    <text evidence="1 5">Belongs to the bacterial ribosomal protein bL17 family.</text>
</comment>
<feature type="compositionally biased region" description="Basic residues" evidence="7">
    <location>
        <begin position="147"/>
        <end position="159"/>
    </location>
</feature>
<protein>
    <recommendedName>
        <fullName evidence="4 6">50S ribosomal protein L17</fullName>
    </recommendedName>
</protein>
<dbReference type="PANTHER" id="PTHR14413:SF16">
    <property type="entry name" value="LARGE RIBOSOMAL SUBUNIT PROTEIN BL17M"/>
    <property type="match status" value="1"/>
</dbReference>
<dbReference type="GO" id="GO:0006412">
    <property type="term" value="P:translation"/>
    <property type="evidence" value="ECO:0007669"/>
    <property type="project" value="InterPro"/>
</dbReference>
<proteinExistence type="inferred from homology"/>
<reference evidence="8 9" key="1">
    <citation type="journal article" date="2015" name="Nature">
        <title>rRNA introns, odd ribosomes, and small enigmatic genomes across a large radiation of phyla.</title>
        <authorList>
            <person name="Brown C.T."/>
            <person name="Hug L.A."/>
            <person name="Thomas B.C."/>
            <person name="Sharon I."/>
            <person name="Castelle C.J."/>
            <person name="Singh A."/>
            <person name="Wilkins M.J."/>
            <person name="Williams K.H."/>
            <person name="Banfield J.F."/>
        </authorList>
    </citation>
    <scope>NUCLEOTIDE SEQUENCE [LARGE SCALE GENOMIC DNA]</scope>
</reference>
<feature type="region of interest" description="Disordered" evidence="7">
    <location>
        <begin position="140"/>
        <end position="159"/>
    </location>
</feature>
<evidence type="ECO:0000256" key="6">
    <source>
        <dbReference type="RuleBase" id="RU000661"/>
    </source>
</evidence>
<dbReference type="PANTHER" id="PTHR14413">
    <property type="entry name" value="RIBOSOMAL PROTEIN L17"/>
    <property type="match status" value="1"/>
</dbReference>
<comment type="caution">
    <text evidence="8">The sequence shown here is derived from an EMBL/GenBank/DDBJ whole genome shotgun (WGS) entry which is preliminary data.</text>
</comment>
<dbReference type="Pfam" id="PF01196">
    <property type="entry name" value="Ribosomal_L17"/>
    <property type="match status" value="1"/>
</dbReference>
<name>A0A0G1EUY9_9BACT</name>
<dbReference type="InterPro" id="IPR036373">
    <property type="entry name" value="Ribosomal_bL17_sf"/>
</dbReference>
<evidence type="ECO:0000256" key="4">
    <source>
        <dbReference type="ARBA" id="ARBA00035494"/>
    </source>
</evidence>
<dbReference type="SUPFAM" id="SSF64263">
    <property type="entry name" value="Prokaryotic ribosomal protein L17"/>
    <property type="match status" value="1"/>
</dbReference>
<accession>A0A0G1EUY9</accession>
<evidence type="ECO:0000256" key="5">
    <source>
        <dbReference type="RuleBase" id="RU000660"/>
    </source>
</evidence>
<dbReference type="NCBIfam" id="TIGR00059">
    <property type="entry name" value="L17"/>
    <property type="match status" value="1"/>
</dbReference>
<gene>
    <name evidence="8" type="ORF">UV61_C0006G0052</name>
</gene>
<evidence type="ECO:0000256" key="2">
    <source>
        <dbReference type="ARBA" id="ARBA00022980"/>
    </source>
</evidence>
<evidence type="ECO:0000256" key="1">
    <source>
        <dbReference type="ARBA" id="ARBA00008777"/>
    </source>
</evidence>
<dbReference type="AlphaFoldDB" id="A0A0G1EUY9"/>
<evidence type="ECO:0000313" key="9">
    <source>
        <dbReference type="Proteomes" id="UP000034050"/>
    </source>
</evidence>
<keyword evidence="3 5" id="KW-0687">Ribonucleoprotein</keyword>
<organism evidence="8 9">
    <name type="scientific">Candidatus Gottesmanbacteria bacterium GW2011_GWB1_43_11</name>
    <dbReference type="NCBI Taxonomy" id="1618446"/>
    <lineage>
        <taxon>Bacteria</taxon>
        <taxon>Candidatus Gottesmaniibacteriota</taxon>
    </lineage>
</organism>
<sequence length="159" mass="17861">MKKGIKTRKLGRTTNERKQLFRNLTRSLVMQGFIVTTLAKARAIKPLVEKLVTRAKNNKLSNLRELLTETGDLKIVQGLFEVGKVMIKRPGGYTRLLRLAPQIGNNAPTARLEWVEKIVTAEVVTKPEVTMTKTVEKKELAVQKATSPKKRTVSSKPKV</sequence>
<dbReference type="STRING" id="1618446.UV61_C0006G0052"/>
<dbReference type="EMBL" id="LCFD01000006">
    <property type="protein sequence ID" value="KKS86851.1"/>
    <property type="molecule type" value="Genomic_DNA"/>
</dbReference>
<dbReference type="Proteomes" id="UP000034050">
    <property type="component" value="Unassembled WGS sequence"/>
</dbReference>
<dbReference type="GO" id="GO:0022625">
    <property type="term" value="C:cytosolic large ribosomal subunit"/>
    <property type="evidence" value="ECO:0007669"/>
    <property type="project" value="TreeGrafter"/>
</dbReference>
<dbReference type="PROSITE" id="PS01167">
    <property type="entry name" value="RIBOSOMAL_L17"/>
    <property type="match status" value="1"/>
</dbReference>
<evidence type="ECO:0000313" key="8">
    <source>
        <dbReference type="EMBL" id="KKS86851.1"/>
    </source>
</evidence>
<keyword evidence="2 5" id="KW-0689">Ribosomal protein</keyword>
<dbReference type="GO" id="GO:0003735">
    <property type="term" value="F:structural constituent of ribosome"/>
    <property type="evidence" value="ECO:0007669"/>
    <property type="project" value="InterPro"/>
</dbReference>
<dbReference type="InterPro" id="IPR047859">
    <property type="entry name" value="Ribosomal_bL17_CS"/>
</dbReference>
<dbReference type="Gene3D" id="3.90.1030.10">
    <property type="entry name" value="Ribosomal protein L17"/>
    <property type="match status" value="1"/>
</dbReference>